<dbReference type="EMBL" id="MW024817">
    <property type="protein sequence ID" value="QOW96724.1"/>
    <property type="molecule type" value="Genomic_DNA"/>
</dbReference>
<proteinExistence type="predicted"/>
<protein>
    <submittedName>
        <fullName evidence="1">Orf111</fullName>
    </submittedName>
</protein>
<dbReference type="AlphaFoldDB" id="A0A7S6YK77"/>
<organism evidence="1">
    <name type="scientific">Serratia marcescens</name>
    <dbReference type="NCBI Taxonomy" id="615"/>
    <lineage>
        <taxon>Bacteria</taxon>
        <taxon>Pseudomonadati</taxon>
        <taxon>Pseudomonadota</taxon>
        <taxon>Gammaproteobacteria</taxon>
        <taxon>Enterobacterales</taxon>
        <taxon>Yersiniaceae</taxon>
        <taxon>Serratia</taxon>
    </lineage>
</organism>
<evidence type="ECO:0000313" key="1">
    <source>
        <dbReference type="EMBL" id="QOW96724.1"/>
    </source>
</evidence>
<name>A0A7S6YK77_SERMA</name>
<sequence length="43" mass="5260">MVMHECGVKGIVWRFSLSRKNERRFHIAEWNITTALRRRQGCW</sequence>
<accession>A0A7S6YK77</accession>
<reference evidence="1" key="1">
    <citation type="submission" date="2020-09" db="EMBL/GenBank/DDBJ databases">
        <authorList>
            <person name="Eze J.U."/>
            <person name="Rahube T.O."/>
        </authorList>
    </citation>
    <scope>NUCLEOTIDE SEQUENCE</scope>
    <source>
        <strain evidence="1">DM6</strain>
    </source>
</reference>